<accession>A0A1G1YY51</accession>
<reference evidence="1 2" key="1">
    <citation type="journal article" date="2016" name="Nat. Commun.">
        <title>Thousands of microbial genomes shed light on interconnected biogeochemical processes in an aquifer system.</title>
        <authorList>
            <person name="Anantharaman K."/>
            <person name="Brown C.T."/>
            <person name="Hug L.A."/>
            <person name="Sharon I."/>
            <person name="Castelle C.J."/>
            <person name="Probst A.J."/>
            <person name="Thomas B.C."/>
            <person name="Singh A."/>
            <person name="Wilkins M.J."/>
            <person name="Karaoz U."/>
            <person name="Brodie E.L."/>
            <person name="Williams K.H."/>
            <person name="Hubbard S.S."/>
            <person name="Banfield J.F."/>
        </authorList>
    </citation>
    <scope>NUCLEOTIDE SEQUENCE [LARGE SCALE GENOMIC DNA]</scope>
</reference>
<sequence length="126" mass="13727">MKVILKTIAEKAFYSEGSRNLNIIGIFENVLASNFPATHPMMSIVFTIEAEPGNYTGFVDITDKDGKKIVDTSSKPQILNIGINGRSNLIVNVVGATFPHKGVYSANLRIGNLVESITFNVMPPNE</sequence>
<dbReference type="Pfam" id="PF22091">
    <property type="entry name" value="DUF6941"/>
    <property type="match status" value="1"/>
</dbReference>
<comment type="caution">
    <text evidence="1">The sequence shown here is derived from an EMBL/GenBank/DDBJ whole genome shotgun (WGS) entry which is preliminary data.</text>
</comment>
<evidence type="ECO:0000313" key="1">
    <source>
        <dbReference type="EMBL" id="OGY57288.1"/>
    </source>
</evidence>
<evidence type="ECO:0000313" key="2">
    <source>
        <dbReference type="Proteomes" id="UP000178651"/>
    </source>
</evidence>
<name>A0A1G1YY51_9BACT</name>
<organism evidence="1 2">
    <name type="scientific">Candidatus Colwellbacteria bacterium RIFCSPHIGHO2_02_FULL_43_15</name>
    <dbReference type="NCBI Taxonomy" id="1797686"/>
    <lineage>
        <taxon>Bacteria</taxon>
        <taxon>Candidatus Colwelliibacteriota</taxon>
    </lineage>
</organism>
<dbReference type="Proteomes" id="UP000178651">
    <property type="component" value="Unassembled WGS sequence"/>
</dbReference>
<gene>
    <name evidence="1" type="ORF">A3D47_00560</name>
</gene>
<dbReference type="AlphaFoldDB" id="A0A1G1YY51"/>
<dbReference type="EMBL" id="MHIU01000039">
    <property type="protein sequence ID" value="OGY57288.1"/>
    <property type="molecule type" value="Genomic_DNA"/>
</dbReference>
<dbReference type="InterPro" id="IPR054221">
    <property type="entry name" value="DUF6941"/>
</dbReference>
<proteinExistence type="predicted"/>
<protein>
    <submittedName>
        <fullName evidence="1">Uncharacterized protein</fullName>
    </submittedName>
</protein>